<name>A0A1G8TD04_9RHOB</name>
<evidence type="ECO:0000313" key="1">
    <source>
        <dbReference type="EMBL" id="SDJ39274.1"/>
    </source>
</evidence>
<sequence>MIQQPLKLCLLSGMRSGEADGLLREDLVRKGNLG</sequence>
<dbReference type="STRING" id="490829.SAMN05421850_12010"/>
<proteinExistence type="predicted"/>
<gene>
    <name evidence="1" type="ORF">SAMN05421850_12010</name>
</gene>
<organism evidence="1 2">
    <name type="scientific">Lutimaribacter saemankumensis</name>
    <dbReference type="NCBI Taxonomy" id="490829"/>
    <lineage>
        <taxon>Bacteria</taxon>
        <taxon>Pseudomonadati</taxon>
        <taxon>Pseudomonadota</taxon>
        <taxon>Alphaproteobacteria</taxon>
        <taxon>Rhodobacterales</taxon>
        <taxon>Roseobacteraceae</taxon>
        <taxon>Lutimaribacter</taxon>
    </lineage>
</organism>
<dbReference type="Proteomes" id="UP000199340">
    <property type="component" value="Unassembled WGS sequence"/>
</dbReference>
<reference evidence="1 2" key="1">
    <citation type="submission" date="2016-10" db="EMBL/GenBank/DDBJ databases">
        <authorList>
            <person name="de Groot N.N."/>
        </authorList>
    </citation>
    <scope>NUCLEOTIDE SEQUENCE [LARGE SCALE GENOMIC DNA]</scope>
    <source>
        <strain evidence="1 2">DSM 28010</strain>
    </source>
</reference>
<evidence type="ECO:0000313" key="2">
    <source>
        <dbReference type="Proteomes" id="UP000199340"/>
    </source>
</evidence>
<accession>A0A1G8TD04</accession>
<keyword evidence="2" id="KW-1185">Reference proteome</keyword>
<dbReference type="AlphaFoldDB" id="A0A1G8TD04"/>
<protein>
    <submittedName>
        <fullName evidence="1">Uncharacterized protein</fullName>
    </submittedName>
</protein>
<dbReference type="EMBL" id="FNEB01000020">
    <property type="protein sequence ID" value="SDJ39274.1"/>
    <property type="molecule type" value="Genomic_DNA"/>
</dbReference>